<evidence type="ECO:0000313" key="2">
    <source>
        <dbReference type="EMBL" id="PIL31420.1"/>
    </source>
</evidence>
<sequence>MYAEGRGDSIMYSTIARPESRSTTSGAHIPVQARKHDSVCAAKGGKRPRASPQAPARQTKTAQGYGSAGLRLLERQLDLRRARRRRGHLVFVLVHRHHRRARRERRRSMGAGKPERGPWA</sequence>
<feature type="region of interest" description="Disordered" evidence="1">
    <location>
        <begin position="97"/>
        <end position="120"/>
    </location>
</feature>
<gene>
    <name evidence="2" type="ORF">GSI_06121</name>
</gene>
<evidence type="ECO:0000256" key="1">
    <source>
        <dbReference type="SAM" id="MobiDB-lite"/>
    </source>
</evidence>
<comment type="caution">
    <text evidence="2">The sequence shown here is derived from an EMBL/GenBank/DDBJ whole genome shotgun (WGS) entry which is preliminary data.</text>
</comment>
<proteinExistence type="predicted"/>
<dbReference type="AlphaFoldDB" id="A0A2G8SCD0"/>
<dbReference type="Proteomes" id="UP000230002">
    <property type="component" value="Unassembled WGS sequence"/>
</dbReference>
<dbReference type="EMBL" id="AYKW01000012">
    <property type="protein sequence ID" value="PIL31420.1"/>
    <property type="molecule type" value="Genomic_DNA"/>
</dbReference>
<protein>
    <submittedName>
        <fullName evidence="2">Uncharacterized protein</fullName>
    </submittedName>
</protein>
<reference evidence="2 3" key="1">
    <citation type="journal article" date="2015" name="Sci. Rep.">
        <title>Chromosome-level genome map provides insights into diverse defense mechanisms in the medicinal fungus Ganoderma sinense.</title>
        <authorList>
            <person name="Zhu Y."/>
            <person name="Xu J."/>
            <person name="Sun C."/>
            <person name="Zhou S."/>
            <person name="Xu H."/>
            <person name="Nelson D.R."/>
            <person name="Qian J."/>
            <person name="Song J."/>
            <person name="Luo H."/>
            <person name="Xiang L."/>
            <person name="Li Y."/>
            <person name="Xu Z."/>
            <person name="Ji A."/>
            <person name="Wang L."/>
            <person name="Lu S."/>
            <person name="Hayward A."/>
            <person name="Sun W."/>
            <person name="Li X."/>
            <person name="Schwartz D.C."/>
            <person name="Wang Y."/>
            <person name="Chen S."/>
        </authorList>
    </citation>
    <scope>NUCLEOTIDE SEQUENCE [LARGE SCALE GENOMIC DNA]</scope>
    <source>
        <strain evidence="2 3">ZZ0214-1</strain>
    </source>
</reference>
<keyword evidence="3" id="KW-1185">Reference proteome</keyword>
<organism evidence="2 3">
    <name type="scientific">Ganoderma sinense ZZ0214-1</name>
    <dbReference type="NCBI Taxonomy" id="1077348"/>
    <lineage>
        <taxon>Eukaryota</taxon>
        <taxon>Fungi</taxon>
        <taxon>Dikarya</taxon>
        <taxon>Basidiomycota</taxon>
        <taxon>Agaricomycotina</taxon>
        <taxon>Agaricomycetes</taxon>
        <taxon>Polyporales</taxon>
        <taxon>Polyporaceae</taxon>
        <taxon>Ganoderma</taxon>
    </lineage>
</organism>
<name>A0A2G8SCD0_9APHY</name>
<accession>A0A2G8SCD0</accession>
<evidence type="ECO:0000313" key="3">
    <source>
        <dbReference type="Proteomes" id="UP000230002"/>
    </source>
</evidence>
<feature type="compositionally biased region" description="Basic residues" evidence="1">
    <location>
        <begin position="97"/>
        <end position="108"/>
    </location>
</feature>
<feature type="region of interest" description="Disordered" evidence="1">
    <location>
        <begin position="1"/>
        <end position="67"/>
    </location>
</feature>